<organism evidence="2">
    <name type="scientific">freshwater sediment metagenome</name>
    <dbReference type="NCBI Taxonomy" id="556182"/>
    <lineage>
        <taxon>unclassified sequences</taxon>
        <taxon>metagenomes</taxon>
        <taxon>ecological metagenomes</taxon>
    </lineage>
</organism>
<evidence type="ECO:0000256" key="1">
    <source>
        <dbReference type="SAM" id="MobiDB-lite"/>
    </source>
</evidence>
<name>A0AA48M604_9ZZZZ</name>
<reference evidence="2" key="1">
    <citation type="submission" date="2023-07" db="EMBL/GenBank/DDBJ databases">
        <authorList>
            <person name="Pelsma A.J. K."/>
        </authorList>
    </citation>
    <scope>NUCLEOTIDE SEQUENCE</scope>
</reference>
<feature type="compositionally biased region" description="Basic and acidic residues" evidence="1">
    <location>
        <begin position="1"/>
        <end position="10"/>
    </location>
</feature>
<dbReference type="EMBL" id="OY288114">
    <property type="protein sequence ID" value="CAJ0892324.1"/>
    <property type="molecule type" value="Genomic_DNA"/>
</dbReference>
<sequence length="89" mass="9983">MSTHNAKPDGRSASTETSAPVRALRPLTKDVKYLTARFDKAGVERVALLRARLNLDNSALLNRAVSELYRRCIDVELERRPATEEKTAM</sequence>
<feature type="region of interest" description="Disordered" evidence="1">
    <location>
        <begin position="1"/>
        <end position="22"/>
    </location>
</feature>
<gene>
    <name evidence="2" type="ORF">AMST5_04211</name>
</gene>
<proteinExistence type="predicted"/>
<protein>
    <submittedName>
        <fullName evidence="2">Uncharacterized protein</fullName>
    </submittedName>
</protein>
<accession>A0AA48M604</accession>
<dbReference type="AlphaFoldDB" id="A0AA48M604"/>
<evidence type="ECO:0000313" key="2">
    <source>
        <dbReference type="EMBL" id="CAJ0892324.1"/>
    </source>
</evidence>